<protein>
    <submittedName>
        <fullName evidence="3">Lipoate-protein ligase A</fullName>
        <ecNumber evidence="3">6.3.1.20</ecNumber>
    </submittedName>
</protein>
<dbReference type="InterPro" id="IPR045864">
    <property type="entry name" value="aa-tRNA-synth_II/BPL/LPL"/>
</dbReference>
<keyword evidence="4" id="KW-1185">Reference proteome</keyword>
<dbReference type="PROSITE" id="PS51733">
    <property type="entry name" value="BPL_LPL_CATALYTIC"/>
    <property type="match status" value="1"/>
</dbReference>
<organism evidence="3 4">
    <name type="scientific">Oligosphaera ethanolica</name>
    <dbReference type="NCBI Taxonomy" id="760260"/>
    <lineage>
        <taxon>Bacteria</taxon>
        <taxon>Pseudomonadati</taxon>
        <taxon>Lentisphaerota</taxon>
        <taxon>Oligosphaeria</taxon>
        <taxon>Oligosphaerales</taxon>
        <taxon>Oligosphaeraceae</taxon>
        <taxon>Oligosphaera</taxon>
    </lineage>
</organism>
<reference evidence="3" key="1">
    <citation type="submission" date="2023-07" db="EMBL/GenBank/DDBJ databases">
        <title>Genomic Encyclopedia of Type Strains, Phase IV (KMG-IV): sequencing the most valuable type-strain genomes for metagenomic binning, comparative biology and taxonomic classification.</title>
        <authorList>
            <person name="Goeker M."/>
        </authorList>
    </citation>
    <scope>NUCLEOTIDE SEQUENCE</scope>
    <source>
        <strain evidence="3">DSM 24202</strain>
    </source>
</reference>
<evidence type="ECO:0000259" key="2">
    <source>
        <dbReference type="PROSITE" id="PS51733"/>
    </source>
</evidence>
<dbReference type="EMBL" id="JAUSVL010000001">
    <property type="protein sequence ID" value="MDQ0291260.1"/>
    <property type="molecule type" value="Genomic_DNA"/>
</dbReference>
<dbReference type="GO" id="GO:0009249">
    <property type="term" value="P:protein lipoylation"/>
    <property type="evidence" value="ECO:0007669"/>
    <property type="project" value="InterPro"/>
</dbReference>
<dbReference type="Pfam" id="PF21948">
    <property type="entry name" value="LplA-B_cat"/>
    <property type="match status" value="1"/>
</dbReference>
<feature type="domain" description="BPL/LPL catalytic" evidence="2">
    <location>
        <begin position="25"/>
        <end position="190"/>
    </location>
</feature>
<dbReference type="CDD" id="cd16443">
    <property type="entry name" value="LplA"/>
    <property type="match status" value="1"/>
</dbReference>
<dbReference type="InterPro" id="IPR004143">
    <property type="entry name" value="BPL_LPL_catalytic"/>
</dbReference>
<sequence length="315" mass="34460">MQILFSSETDPTLNAAIEERLFRAAPLKPTLLFYRNAPAVLLGRNQNPWQECNIRWCRSNGVAIIRRLSGGGTVFHDLGNLNYAFIVARSDYDQQRYLQCISDALQAAGINGARLCEHFSIWVGDHKVAGSAFALSGRAALLHGCLLVNTNLEQLHQALHQDPRDHFIAATVASVRVPVKNLCDINDAINSTTIQNAICVTARTLGFTGEVATIAARDFSDDSAFATAVRNFASDTWTFSRTADFTLERQCPSGSASLDVSLGRIRQAILRSPDGCHNLPQLQGLSMEDALDTLELLHATDDTENTTPQNFAAFP</sequence>
<dbReference type="GO" id="GO:0005737">
    <property type="term" value="C:cytoplasm"/>
    <property type="evidence" value="ECO:0007669"/>
    <property type="project" value="TreeGrafter"/>
</dbReference>
<name>A0AAE3VIY4_9BACT</name>
<dbReference type="PANTHER" id="PTHR12561:SF3">
    <property type="entry name" value="LIPOYLTRANSFERASE 1, MITOCHONDRIAL"/>
    <property type="match status" value="1"/>
</dbReference>
<evidence type="ECO:0000313" key="3">
    <source>
        <dbReference type="EMBL" id="MDQ0291260.1"/>
    </source>
</evidence>
<dbReference type="RefSeq" id="WP_307263791.1">
    <property type="nucleotide sequence ID" value="NZ_JAUSVL010000001.1"/>
</dbReference>
<keyword evidence="3" id="KW-0436">Ligase</keyword>
<evidence type="ECO:0000313" key="4">
    <source>
        <dbReference type="Proteomes" id="UP001238163"/>
    </source>
</evidence>
<comment type="pathway">
    <text evidence="1">Protein modification; protein lipoylation via exogenous pathway; protein N(6)-(lipoyl)lysine from lipoate: step 2/2.</text>
</comment>
<dbReference type="InterPro" id="IPR004562">
    <property type="entry name" value="LipoylTrfase_LipoateP_Ligase"/>
</dbReference>
<comment type="caution">
    <text evidence="3">The sequence shown here is derived from an EMBL/GenBank/DDBJ whole genome shotgun (WGS) entry which is preliminary data.</text>
</comment>
<proteinExistence type="predicted"/>
<dbReference type="GO" id="GO:0017118">
    <property type="term" value="F:lipoyltransferase activity"/>
    <property type="evidence" value="ECO:0007669"/>
    <property type="project" value="TreeGrafter"/>
</dbReference>
<evidence type="ECO:0000256" key="1">
    <source>
        <dbReference type="ARBA" id="ARBA00005085"/>
    </source>
</evidence>
<dbReference type="PANTHER" id="PTHR12561">
    <property type="entry name" value="LIPOATE-PROTEIN LIGASE"/>
    <property type="match status" value="1"/>
</dbReference>
<dbReference type="Gene3D" id="3.30.930.10">
    <property type="entry name" value="Bira Bifunctional Protein, Domain 2"/>
    <property type="match status" value="1"/>
</dbReference>
<dbReference type="SUPFAM" id="SSF55681">
    <property type="entry name" value="Class II aaRS and biotin synthetases"/>
    <property type="match status" value="1"/>
</dbReference>
<accession>A0AAE3VIY4</accession>
<dbReference type="Proteomes" id="UP001238163">
    <property type="component" value="Unassembled WGS sequence"/>
</dbReference>
<dbReference type="GO" id="GO:0016979">
    <property type="term" value="F:lipoate-protein ligase activity"/>
    <property type="evidence" value="ECO:0007669"/>
    <property type="project" value="UniProtKB-EC"/>
</dbReference>
<dbReference type="EC" id="6.3.1.20" evidence="3"/>
<gene>
    <name evidence="3" type="ORF">J3R75_003367</name>
</gene>
<dbReference type="AlphaFoldDB" id="A0AAE3VIY4"/>